<organism evidence="1 2">
    <name type="scientific">Protopolystoma xenopodis</name>
    <dbReference type="NCBI Taxonomy" id="117903"/>
    <lineage>
        <taxon>Eukaryota</taxon>
        <taxon>Metazoa</taxon>
        <taxon>Spiralia</taxon>
        <taxon>Lophotrochozoa</taxon>
        <taxon>Platyhelminthes</taxon>
        <taxon>Monogenea</taxon>
        <taxon>Polyopisthocotylea</taxon>
        <taxon>Polystomatidea</taxon>
        <taxon>Polystomatidae</taxon>
        <taxon>Protopolystoma</taxon>
    </lineage>
</organism>
<protein>
    <submittedName>
        <fullName evidence="1">Uncharacterized protein</fullName>
    </submittedName>
</protein>
<reference evidence="1" key="1">
    <citation type="submission" date="2018-11" db="EMBL/GenBank/DDBJ databases">
        <authorList>
            <consortium name="Pathogen Informatics"/>
        </authorList>
    </citation>
    <scope>NUCLEOTIDE SEQUENCE</scope>
</reference>
<dbReference type="Proteomes" id="UP000784294">
    <property type="component" value="Unassembled WGS sequence"/>
</dbReference>
<comment type="caution">
    <text evidence="1">The sequence shown here is derived from an EMBL/GenBank/DDBJ whole genome shotgun (WGS) entry which is preliminary data.</text>
</comment>
<name>A0A3S5CL55_9PLAT</name>
<sequence length="91" mass="10052">MADAAAERLGRPEEREESRVSLSVRMVRFRTLGRPWLSLCLAMPTAAHAYICASVGPRLAQTYRTVLLAYPPCLPYPAPERFADGLTGLAF</sequence>
<dbReference type="EMBL" id="CAAALY010110161">
    <property type="protein sequence ID" value="VEL30185.1"/>
    <property type="molecule type" value="Genomic_DNA"/>
</dbReference>
<evidence type="ECO:0000313" key="1">
    <source>
        <dbReference type="EMBL" id="VEL30185.1"/>
    </source>
</evidence>
<evidence type="ECO:0000313" key="2">
    <source>
        <dbReference type="Proteomes" id="UP000784294"/>
    </source>
</evidence>
<proteinExistence type="predicted"/>
<gene>
    <name evidence="1" type="ORF">PXEA_LOCUS23625</name>
</gene>
<keyword evidence="2" id="KW-1185">Reference proteome</keyword>
<accession>A0A3S5CL55</accession>
<dbReference type="AlphaFoldDB" id="A0A3S5CL55"/>